<feature type="domain" description="Xylose isomerase-like TIM barrel" evidence="1">
    <location>
        <begin position="11"/>
        <end position="253"/>
    </location>
</feature>
<organism evidence="2">
    <name type="scientific">marine sediment metagenome</name>
    <dbReference type="NCBI Taxonomy" id="412755"/>
    <lineage>
        <taxon>unclassified sequences</taxon>
        <taxon>metagenomes</taxon>
        <taxon>ecological metagenomes</taxon>
    </lineage>
</organism>
<proteinExistence type="predicted"/>
<dbReference type="InterPro" id="IPR013022">
    <property type="entry name" value="Xyl_isomerase-like_TIM-brl"/>
</dbReference>
<protein>
    <recommendedName>
        <fullName evidence="1">Xylose isomerase-like TIM barrel domain-containing protein</fullName>
    </recommendedName>
</protein>
<reference evidence="2" key="1">
    <citation type="journal article" date="2014" name="Front. Microbiol.">
        <title>High frequency of phylogenetically diverse reductive dehalogenase-homologous genes in deep subseafloor sedimentary metagenomes.</title>
        <authorList>
            <person name="Kawai M."/>
            <person name="Futagami T."/>
            <person name="Toyoda A."/>
            <person name="Takaki Y."/>
            <person name="Nishi S."/>
            <person name="Hori S."/>
            <person name="Arai W."/>
            <person name="Tsubouchi T."/>
            <person name="Morono Y."/>
            <person name="Uchiyama I."/>
            <person name="Ito T."/>
            <person name="Fujiyama A."/>
            <person name="Inagaki F."/>
            <person name="Takami H."/>
        </authorList>
    </citation>
    <scope>NUCLEOTIDE SEQUENCE</scope>
    <source>
        <strain evidence="2">Expedition CK06-06</strain>
    </source>
</reference>
<sequence length="287" mass="32665">RSPFFGRDDKRAKKYGYEGIEIDGKRPHGNPLDWPTKRCKELHSVSDGEGIEIFGVAANNDFSNPVPEYRECQIAYVKELIRMTSDLGAKTLRMFLGWTGVTKHPQLAQYDIAKDIWNYTHEKFSEEEIWAWCREGMAECTQYAEDAGVILALQNHHPVIRDYKDVLRMVKEVNSPNLKVSLDVPIMVDKSPENILKASKEVGDLQVLSHFGGEYERDTDGRVKGAEFYTHFVRAMHEIGYSGYLSYELCHPLPVVNGQTVGIEYAEKNAQLAGEFMRELIAEITKG</sequence>
<dbReference type="InterPro" id="IPR036237">
    <property type="entry name" value="Xyl_isomerase-like_sf"/>
</dbReference>
<gene>
    <name evidence="2" type="ORF">S01H4_33081</name>
</gene>
<accession>X1B6H4</accession>
<comment type="caution">
    <text evidence="2">The sequence shown here is derived from an EMBL/GenBank/DDBJ whole genome shotgun (WGS) entry which is preliminary data.</text>
</comment>
<dbReference type="InterPro" id="IPR050312">
    <property type="entry name" value="IolE/XylAMocC-like"/>
</dbReference>
<dbReference type="PANTHER" id="PTHR12110">
    <property type="entry name" value="HYDROXYPYRUVATE ISOMERASE"/>
    <property type="match status" value="1"/>
</dbReference>
<evidence type="ECO:0000259" key="1">
    <source>
        <dbReference type="Pfam" id="PF01261"/>
    </source>
</evidence>
<dbReference type="Pfam" id="PF01261">
    <property type="entry name" value="AP_endonuc_2"/>
    <property type="match status" value="1"/>
</dbReference>
<evidence type="ECO:0000313" key="2">
    <source>
        <dbReference type="EMBL" id="GAG76897.1"/>
    </source>
</evidence>
<dbReference type="EMBL" id="BART01017362">
    <property type="protein sequence ID" value="GAG76897.1"/>
    <property type="molecule type" value="Genomic_DNA"/>
</dbReference>
<dbReference type="SUPFAM" id="SSF51658">
    <property type="entry name" value="Xylose isomerase-like"/>
    <property type="match status" value="1"/>
</dbReference>
<dbReference type="Gene3D" id="3.20.20.150">
    <property type="entry name" value="Divalent-metal-dependent TIM barrel enzymes"/>
    <property type="match status" value="1"/>
</dbReference>
<feature type="non-terminal residue" evidence="2">
    <location>
        <position position="1"/>
    </location>
</feature>
<name>X1B6H4_9ZZZZ</name>
<dbReference type="AlphaFoldDB" id="X1B6H4"/>